<evidence type="ECO:0000259" key="1">
    <source>
        <dbReference type="PROSITE" id="PS50011"/>
    </source>
</evidence>
<dbReference type="GO" id="GO:0005524">
    <property type="term" value="F:ATP binding"/>
    <property type="evidence" value="ECO:0007669"/>
    <property type="project" value="InterPro"/>
</dbReference>
<dbReference type="AlphaFoldDB" id="A0AAF0DET7"/>
<evidence type="ECO:0000313" key="2">
    <source>
        <dbReference type="EMBL" id="WEW56510.1"/>
    </source>
</evidence>
<dbReference type="SUPFAM" id="SSF56112">
    <property type="entry name" value="Protein kinase-like (PK-like)"/>
    <property type="match status" value="1"/>
</dbReference>
<protein>
    <recommendedName>
        <fullName evidence="1">Protein kinase domain-containing protein</fullName>
    </recommendedName>
</protein>
<dbReference type="PROSITE" id="PS50011">
    <property type="entry name" value="PROTEIN_KINASE_DOM"/>
    <property type="match status" value="1"/>
</dbReference>
<dbReference type="EMBL" id="CP120627">
    <property type="protein sequence ID" value="WEW56510.1"/>
    <property type="molecule type" value="Genomic_DNA"/>
</dbReference>
<dbReference type="InterPro" id="IPR000719">
    <property type="entry name" value="Prot_kinase_dom"/>
</dbReference>
<reference evidence="2" key="1">
    <citation type="submission" date="2023-03" db="EMBL/GenBank/DDBJ databases">
        <title>Emydomyces testavorans Genome Sequence.</title>
        <authorList>
            <person name="Hoyer L."/>
        </authorList>
    </citation>
    <scope>NUCLEOTIDE SEQUENCE</scope>
    <source>
        <strain evidence="2">16-2883</strain>
    </source>
</reference>
<sequence>MTEPVLDPPYEIVHFWCGDKDQTELSVTCYDRRFDILALAANMEECPAVQQEFLRLVADLLSMDDDDFEFIPGQPDPMEEMCYWMAKACFAQLRAFIATHRPEPRMISLEEYYNPVTIPLTLQAVAGVGLTAVQSTRKPEDLTPRVRLSYPVANVGVSLFQLSGVKLFWDAENERPVRPPSRVLVDGEEGMEYFFKPTYHGSSKETEREIDLLLQLQQLQQSPHTIRVPKLHGFVSPRKSRNPTEISGMLLTYIKSCRSLAFKDVVRNAPLSLREKWIQQLQEMINEFHKAGIVWGDAKPANILVDMEDNLWIIDFGGSYTPGWVDGELVETVQGDLQGLSRIIDFISRLGAKTSGQSDHHTK</sequence>
<dbReference type="GO" id="GO:0004672">
    <property type="term" value="F:protein kinase activity"/>
    <property type="evidence" value="ECO:0007669"/>
    <property type="project" value="InterPro"/>
</dbReference>
<keyword evidence="3" id="KW-1185">Reference proteome</keyword>
<dbReference type="InterPro" id="IPR011009">
    <property type="entry name" value="Kinase-like_dom_sf"/>
</dbReference>
<evidence type="ECO:0000313" key="3">
    <source>
        <dbReference type="Proteomes" id="UP001219355"/>
    </source>
</evidence>
<feature type="domain" description="Protein kinase" evidence="1">
    <location>
        <begin position="122"/>
        <end position="363"/>
    </location>
</feature>
<name>A0AAF0DET7_9EURO</name>
<organism evidence="2 3">
    <name type="scientific">Emydomyces testavorans</name>
    <dbReference type="NCBI Taxonomy" id="2070801"/>
    <lineage>
        <taxon>Eukaryota</taxon>
        <taxon>Fungi</taxon>
        <taxon>Dikarya</taxon>
        <taxon>Ascomycota</taxon>
        <taxon>Pezizomycotina</taxon>
        <taxon>Eurotiomycetes</taxon>
        <taxon>Eurotiomycetidae</taxon>
        <taxon>Onygenales</taxon>
        <taxon>Nannizziopsiaceae</taxon>
        <taxon>Emydomyces</taxon>
    </lineage>
</organism>
<accession>A0AAF0DET7</accession>
<proteinExistence type="predicted"/>
<dbReference type="Proteomes" id="UP001219355">
    <property type="component" value="Chromosome 1"/>
</dbReference>
<dbReference type="Gene3D" id="1.10.510.10">
    <property type="entry name" value="Transferase(Phosphotransferase) domain 1"/>
    <property type="match status" value="1"/>
</dbReference>
<gene>
    <name evidence="2" type="ORF">PRK78_001955</name>
</gene>